<name>A0A3P7JHK4_STRVU</name>
<evidence type="ECO:0000256" key="1">
    <source>
        <dbReference type="SAM" id="Phobius"/>
    </source>
</evidence>
<dbReference type="Proteomes" id="UP000270094">
    <property type="component" value="Unassembled WGS sequence"/>
</dbReference>
<keyword evidence="3" id="KW-1185">Reference proteome</keyword>
<keyword evidence="1" id="KW-1133">Transmembrane helix</keyword>
<keyword evidence="1" id="KW-0472">Membrane</keyword>
<gene>
    <name evidence="2" type="ORF">SVUK_LOCUS20098</name>
</gene>
<sequence>MINTIIVCIMSSFYVVLAAIVVLAQKSDASFGHTYSFGEAPSVAAPAPIVAASIPVMSAAVPIVASAPPLYPYMVSLPKFFFSPFHKIDKGI</sequence>
<organism evidence="2 3">
    <name type="scientific">Strongylus vulgaris</name>
    <name type="common">Blood worm</name>
    <dbReference type="NCBI Taxonomy" id="40348"/>
    <lineage>
        <taxon>Eukaryota</taxon>
        <taxon>Metazoa</taxon>
        <taxon>Ecdysozoa</taxon>
        <taxon>Nematoda</taxon>
        <taxon>Chromadorea</taxon>
        <taxon>Rhabditida</taxon>
        <taxon>Rhabditina</taxon>
        <taxon>Rhabditomorpha</taxon>
        <taxon>Strongyloidea</taxon>
        <taxon>Strongylidae</taxon>
        <taxon>Strongylus</taxon>
    </lineage>
</organism>
<evidence type="ECO:0000313" key="3">
    <source>
        <dbReference type="Proteomes" id="UP000270094"/>
    </source>
</evidence>
<evidence type="ECO:0000313" key="2">
    <source>
        <dbReference type="EMBL" id="VDM85100.1"/>
    </source>
</evidence>
<protein>
    <submittedName>
        <fullName evidence="2">Uncharacterized protein</fullName>
    </submittedName>
</protein>
<dbReference type="EMBL" id="UYYB01136231">
    <property type="protein sequence ID" value="VDM85100.1"/>
    <property type="molecule type" value="Genomic_DNA"/>
</dbReference>
<reference evidence="2 3" key="1">
    <citation type="submission" date="2018-11" db="EMBL/GenBank/DDBJ databases">
        <authorList>
            <consortium name="Pathogen Informatics"/>
        </authorList>
    </citation>
    <scope>NUCLEOTIDE SEQUENCE [LARGE SCALE GENOMIC DNA]</scope>
</reference>
<accession>A0A3P7JHK4</accession>
<feature type="transmembrane region" description="Helical" evidence="1">
    <location>
        <begin position="5"/>
        <end position="24"/>
    </location>
</feature>
<dbReference type="AlphaFoldDB" id="A0A3P7JHK4"/>
<keyword evidence="1" id="KW-0812">Transmembrane</keyword>
<proteinExistence type="predicted"/>
<feature type="transmembrane region" description="Helical" evidence="1">
    <location>
        <begin position="44"/>
        <end position="65"/>
    </location>
</feature>